<name>A0ABN2J700_9ACTN</name>
<keyword evidence="1" id="KW-0812">Transmembrane</keyword>
<dbReference type="RefSeq" id="WP_344315168.1">
    <property type="nucleotide sequence ID" value="NZ_BAAANY010000043.1"/>
</dbReference>
<evidence type="ECO:0000313" key="3">
    <source>
        <dbReference type="Proteomes" id="UP001500618"/>
    </source>
</evidence>
<protein>
    <submittedName>
        <fullName evidence="2">Uncharacterized protein</fullName>
    </submittedName>
</protein>
<keyword evidence="1" id="KW-1133">Transmembrane helix</keyword>
<keyword evidence="3" id="KW-1185">Reference proteome</keyword>
<reference evidence="2 3" key="1">
    <citation type="journal article" date="2019" name="Int. J. Syst. Evol. Microbiol.">
        <title>The Global Catalogue of Microorganisms (GCM) 10K type strain sequencing project: providing services to taxonomists for standard genome sequencing and annotation.</title>
        <authorList>
            <consortium name="The Broad Institute Genomics Platform"/>
            <consortium name="The Broad Institute Genome Sequencing Center for Infectious Disease"/>
            <person name="Wu L."/>
            <person name="Ma J."/>
        </authorList>
    </citation>
    <scope>NUCLEOTIDE SEQUENCE [LARGE SCALE GENOMIC DNA]</scope>
    <source>
        <strain evidence="2 3">JCM 14718</strain>
    </source>
</reference>
<accession>A0ABN2J700</accession>
<sequence length="143" mass="16050">MIFSLSFHLQLVGVATIILGAVNFGWPRLLGWSADLAAARPLTRQMIHSQTYYIGLTCVILGFAPLVLTAELLTPSRLSTAILAAETLFWGMRWLTQFVVFPPRIWRTSRLYTAGFIGFTLFWTWIVTVFAVALLRSLGIWSA</sequence>
<feature type="transmembrane region" description="Helical" evidence="1">
    <location>
        <begin position="52"/>
        <end position="73"/>
    </location>
</feature>
<comment type="caution">
    <text evidence="2">The sequence shown here is derived from an EMBL/GenBank/DDBJ whole genome shotgun (WGS) entry which is preliminary data.</text>
</comment>
<keyword evidence="1" id="KW-0472">Membrane</keyword>
<organism evidence="2 3">
    <name type="scientific">Fodinicola feengrottensis</name>
    <dbReference type="NCBI Taxonomy" id="435914"/>
    <lineage>
        <taxon>Bacteria</taxon>
        <taxon>Bacillati</taxon>
        <taxon>Actinomycetota</taxon>
        <taxon>Actinomycetes</taxon>
        <taxon>Mycobacteriales</taxon>
        <taxon>Fodinicola</taxon>
    </lineage>
</organism>
<feature type="transmembrane region" description="Helical" evidence="1">
    <location>
        <begin position="7"/>
        <end position="26"/>
    </location>
</feature>
<proteinExistence type="predicted"/>
<evidence type="ECO:0000256" key="1">
    <source>
        <dbReference type="SAM" id="Phobius"/>
    </source>
</evidence>
<dbReference type="EMBL" id="BAAANY010000043">
    <property type="protein sequence ID" value="GAA1719257.1"/>
    <property type="molecule type" value="Genomic_DNA"/>
</dbReference>
<evidence type="ECO:0000313" key="2">
    <source>
        <dbReference type="EMBL" id="GAA1719257.1"/>
    </source>
</evidence>
<dbReference type="Proteomes" id="UP001500618">
    <property type="component" value="Unassembled WGS sequence"/>
</dbReference>
<feature type="transmembrane region" description="Helical" evidence="1">
    <location>
        <begin position="112"/>
        <end position="135"/>
    </location>
</feature>
<gene>
    <name evidence="2" type="ORF">GCM10009765_79560</name>
</gene>
<feature type="transmembrane region" description="Helical" evidence="1">
    <location>
        <begin position="80"/>
        <end position="100"/>
    </location>
</feature>